<dbReference type="GO" id="GO:0061665">
    <property type="term" value="F:SUMO ligase activity"/>
    <property type="evidence" value="ECO:0007669"/>
    <property type="project" value="TreeGrafter"/>
</dbReference>
<dbReference type="PANTHER" id="PTHR10782">
    <property type="entry name" value="ZINC FINGER MIZ DOMAIN-CONTAINING PROTEIN"/>
    <property type="match status" value="1"/>
</dbReference>
<dbReference type="InterPro" id="IPR004181">
    <property type="entry name" value="Znf_MIZ"/>
</dbReference>
<evidence type="ECO:0000256" key="4">
    <source>
        <dbReference type="PROSITE-ProRule" id="PRU00452"/>
    </source>
</evidence>
<dbReference type="GO" id="GO:0016925">
    <property type="term" value="P:protein sumoylation"/>
    <property type="evidence" value="ECO:0007669"/>
    <property type="project" value="TreeGrafter"/>
</dbReference>
<evidence type="ECO:0000256" key="2">
    <source>
        <dbReference type="ARBA" id="ARBA00022771"/>
    </source>
</evidence>
<feature type="compositionally biased region" description="Low complexity" evidence="5">
    <location>
        <begin position="205"/>
        <end position="220"/>
    </location>
</feature>
<dbReference type="PROSITE" id="PS51044">
    <property type="entry name" value="ZF_SP_RING"/>
    <property type="match status" value="1"/>
</dbReference>
<dbReference type="CDD" id="cd16650">
    <property type="entry name" value="SP-RING_PIAS-like"/>
    <property type="match status" value="1"/>
</dbReference>
<feature type="compositionally biased region" description="Gly residues" evidence="5">
    <location>
        <begin position="118"/>
        <end position="131"/>
    </location>
</feature>
<sequence length="758" mass="84231">MAMTAAQLHSGSPTNSQPPPTSATLLQLNLWNKVVSRRRTQLQSFTLPQLQSLQQALSPAAVDKNETEIRKSIEQRLTVNFHKSVDSNLTRENRVKGLETVRLILKHIDDLRSSSKGSAGGDAGGDAGGVGSAKRNAASETDTSHTSDLKSKRSRAVSPQAAQPQAPSTTSALPLKQPSSAATATSANSAMGMGQSTPQPKTVETSSSASAAPQTSTNQTNDDDDSDIEIIEILSPPSSPLPTTATKTTHPTQQPPPPPRRSARLTDTPIKSETSTPSFSYPPPPPAYNPPNPPTVTTRTVSFSSDSTTPTFSSSLNPRSACAISYDAGTNPLKSSLLLPNKLHQFYTRLWEWDPYWYAHYDWSTHSQSPEYNAPRFGYRTSRVTSVHQLNYGQPPTSAVSITLPPITHRQDQRKYQSMVSWGTQRPPKIYRNGEKRCIVRSLPLHRSPYEIKKRSDTHMWPKGTFVQFQNNAVHIIQRKQQSHDPTLWKGMCHVLDVTPYISTVSKEYKIDFCTREFIQENDLGSGMYGIQVAICEYIGPDRLYNLLLRKDLEEAPKQLEEKNYYNIPPLDIWSFQDSLNVALQYLNKATVVIDDSDEEDNTTTTTTPKAPASNSLTFSLLCNYSMKAIETPVRGRNCRHFQCYDLRNFLHSNSTVSGGRWRCCVCEDYVSIRDLICCGLFTRMLEEHRSSVTGSRNKVQFSADGTWELMGVSKLRYQNKRPGDGDGGGTKGEDDAPQDNTKRGRMGDKNDHEIILL</sequence>
<evidence type="ECO:0000256" key="3">
    <source>
        <dbReference type="ARBA" id="ARBA00022833"/>
    </source>
</evidence>
<dbReference type="EMBL" id="HBGN01028395">
    <property type="protein sequence ID" value="CAD9344364.1"/>
    <property type="molecule type" value="Transcribed_RNA"/>
</dbReference>
<evidence type="ECO:0000313" key="7">
    <source>
        <dbReference type="EMBL" id="CAD9344364.1"/>
    </source>
</evidence>
<evidence type="ECO:0000259" key="6">
    <source>
        <dbReference type="PROSITE" id="PS51044"/>
    </source>
</evidence>
<evidence type="ECO:0000256" key="1">
    <source>
        <dbReference type="ARBA" id="ARBA00022723"/>
    </source>
</evidence>
<feature type="region of interest" description="Disordered" evidence="5">
    <location>
        <begin position="1"/>
        <end position="22"/>
    </location>
</feature>
<dbReference type="AlphaFoldDB" id="A0A7S1ZP29"/>
<keyword evidence="2 4" id="KW-0863">Zinc-finger</keyword>
<feature type="compositionally biased region" description="Pro residues" evidence="5">
    <location>
        <begin position="280"/>
        <end position="294"/>
    </location>
</feature>
<dbReference type="Pfam" id="PF02891">
    <property type="entry name" value="zf-MIZ"/>
    <property type="match status" value="1"/>
</dbReference>
<dbReference type="PANTHER" id="PTHR10782:SF4">
    <property type="entry name" value="TONALLI, ISOFORM E"/>
    <property type="match status" value="1"/>
</dbReference>
<keyword evidence="3" id="KW-0862">Zinc</keyword>
<feature type="compositionally biased region" description="Low complexity" evidence="5">
    <location>
        <begin position="158"/>
        <end position="172"/>
    </location>
</feature>
<feature type="domain" description="SP-RING-type" evidence="6">
    <location>
        <begin position="598"/>
        <end position="691"/>
    </location>
</feature>
<feature type="compositionally biased region" description="Low complexity" evidence="5">
    <location>
        <begin position="231"/>
        <end position="252"/>
    </location>
</feature>
<gene>
    <name evidence="7" type="ORF">DBRI1063_LOCUS18314</name>
</gene>
<feature type="compositionally biased region" description="Polar residues" evidence="5">
    <location>
        <begin position="194"/>
        <end position="204"/>
    </location>
</feature>
<evidence type="ECO:0000256" key="5">
    <source>
        <dbReference type="SAM" id="MobiDB-lite"/>
    </source>
</evidence>
<accession>A0A7S1ZP29</accession>
<organism evidence="7">
    <name type="scientific">Ditylum brightwellii</name>
    <dbReference type="NCBI Taxonomy" id="49249"/>
    <lineage>
        <taxon>Eukaryota</taxon>
        <taxon>Sar</taxon>
        <taxon>Stramenopiles</taxon>
        <taxon>Ochrophyta</taxon>
        <taxon>Bacillariophyta</taxon>
        <taxon>Mediophyceae</taxon>
        <taxon>Lithodesmiophycidae</taxon>
        <taxon>Lithodesmiales</taxon>
        <taxon>Lithodesmiaceae</taxon>
        <taxon>Ditylum</taxon>
    </lineage>
</organism>
<feature type="compositionally biased region" description="Low complexity" evidence="5">
    <location>
        <begin position="295"/>
        <end position="315"/>
    </location>
</feature>
<dbReference type="GO" id="GO:0000785">
    <property type="term" value="C:chromatin"/>
    <property type="evidence" value="ECO:0007669"/>
    <property type="project" value="TreeGrafter"/>
</dbReference>
<feature type="compositionally biased region" description="Acidic residues" evidence="5">
    <location>
        <begin position="221"/>
        <end position="230"/>
    </location>
</feature>
<dbReference type="Gene3D" id="3.30.40.10">
    <property type="entry name" value="Zinc/RING finger domain, C3HC4 (zinc finger)"/>
    <property type="match status" value="1"/>
</dbReference>
<reference evidence="7" key="1">
    <citation type="submission" date="2021-01" db="EMBL/GenBank/DDBJ databases">
        <authorList>
            <person name="Corre E."/>
            <person name="Pelletier E."/>
            <person name="Niang G."/>
            <person name="Scheremetjew M."/>
            <person name="Finn R."/>
            <person name="Kale V."/>
            <person name="Holt S."/>
            <person name="Cochrane G."/>
            <person name="Meng A."/>
            <person name="Brown T."/>
            <person name="Cohen L."/>
        </authorList>
    </citation>
    <scope>NUCLEOTIDE SEQUENCE</scope>
    <source>
        <strain evidence="7">Pop2</strain>
    </source>
</reference>
<dbReference type="InterPro" id="IPR013083">
    <property type="entry name" value="Znf_RING/FYVE/PHD"/>
</dbReference>
<feature type="compositionally biased region" description="Basic and acidic residues" evidence="5">
    <location>
        <begin position="741"/>
        <end position="758"/>
    </location>
</feature>
<proteinExistence type="predicted"/>
<feature type="region of interest" description="Disordered" evidence="5">
    <location>
        <begin position="112"/>
        <end position="316"/>
    </location>
</feature>
<keyword evidence="1" id="KW-0479">Metal-binding</keyword>
<dbReference type="GO" id="GO:0008270">
    <property type="term" value="F:zinc ion binding"/>
    <property type="evidence" value="ECO:0007669"/>
    <property type="project" value="UniProtKB-KW"/>
</dbReference>
<feature type="compositionally biased region" description="Low complexity" evidence="5">
    <location>
        <begin position="179"/>
        <end position="190"/>
    </location>
</feature>
<protein>
    <recommendedName>
        <fullName evidence="6">SP-RING-type domain-containing protein</fullName>
    </recommendedName>
</protein>
<feature type="region of interest" description="Disordered" evidence="5">
    <location>
        <begin position="718"/>
        <end position="758"/>
    </location>
</feature>
<feature type="compositionally biased region" description="Basic and acidic residues" evidence="5">
    <location>
        <begin position="142"/>
        <end position="151"/>
    </location>
</feature>
<name>A0A7S1ZP29_9STRA</name>